<evidence type="ECO:0000256" key="6">
    <source>
        <dbReference type="SAM" id="MobiDB-lite"/>
    </source>
</evidence>
<feature type="region of interest" description="Disordered" evidence="6">
    <location>
        <begin position="1519"/>
        <end position="1545"/>
    </location>
</feature>
<comment type="subcellular location">
    <subcellularLocation>
        <location evidence="1">Nucleus</location>
    </subcellularLocation>
</comment>
<feature type="compositionally biased region" description="Low complexity" evidence="6">
    <location>
        <begin position="799"/>
        <end position="812"/>
    </location>
</feature>
<feature type="compositionally biased region" description="Polar residues" evidence="6">
    <location>
        <begin position="237"/>
        <end position="246"/>
    </location>
</feature>
<organism evidence="8 9">
    <name type="scientific">Besnoitia besnoiti</name>
    <name type="common">Apicomplexan protozoan</name>
    <dbReference type="NCBI Taxonomy" id="94643"/>
    <lineage>
        <taxon>Eukaryota</taxon>
        <taxon>Sar</taxon>
        <taxon>Alveolata</taxon>
        <taxon>Apicomplexa</taxon>
        <taxon>Conoidasida</taxon>
        <taxon>Coccidia</taxon>
        <taxon>Eucoccidiorida</taxon>
        <taxon>Eimeriorina</taxon>
        <taxon>Sarcocystidae</taxon>
        <taxon>Besnoitia</taxon>
    </lineage>
</organism>
<feature type="compositionally biased region" description="Gly residues" evidence="6">
    <location>
        <begin position="1395"/>
        <end position="1405"/>
    </location>
</feature>
<keyword evidence="3" id="KW-0238">DNA-binding</keyword>
<gene>
    <name evidence="8" type="ORF">BESB_034810</name>
</gene>
<evidence type="ECO:0000313" key="8">
    <source>
        <dbReference type="EMBL" id="PFH37023.1"/>
    </source>
</evidence>
<feature type="compositionally biased region" description="Basic and acidic residues" evidence="6">
    <location>
        <begin position="1137"/>
        <end position="1154"/>
    </location>
</feature>
<evidence type="ECO:0000256" key="2">
    <source>
        <dbReference type="ARBA" id="ARBA00023015"/>
    </source>
</evidence>
<proteinExistence type="predicted"/>
<dbReference type="GO" id="GO:0003677">
    <property type="term" value="F:DNA binding"/>
    <property type="evidence" value="ECO:0007669"/>
    <property type="project" value="UniProtKB-KW"/>
</dbReference>
<feature type="domain" description="AP2/ERF" evidence="7">
    <location>
        <begin position="1443"/>
        <end position="1490"/>
    </location>
</feature>
<evidence type="ECO:0000313" key="9">
    <source>
        <dbReference type="Proteomes" id="UP000224006"/>
    </source>
</evidence>
<feature type="region of interest" description="Disordered" evidence="6">
    <location>
        <begin position="755"/>
        <end position="822"/>
    </location>
</feature>
<feature type="region of interest" description="Disordered" evidence="6">
    <location>
        <begin position="1386"/>
        <end position="1420"/>
    </location>
</feature>
<comment type="caution">
    <text evidence="8">The sequence shown here is derived from an EMBL/GenBank/DDBJ whole genome shotgun (WGS) entry which is preliminary data.</text>
</comment>
<keyword evidence="4" id="KW-0804">Transcription</keyword>
<sequence length="1757" mass="175741">MSFSLGRPLCGGEAASAAAAPQASSAPAATLLSAPSLPYPAVVTRGCVPCKTGSEAPSASAASADRRTRSIHSDISTAAASSCAPSRMSSIGSLSNSFVPCAVPVKGTAPSCCPPSLSLLSGELKAAELALAPSSRSDEAAASSQNADIPRTHAARALRVRQAVSPPLGLTAEPAFVNAPPVSALHPSDDAAPLASICEGLAAQPPLYPRLGAEEGKEAESSLGSRARSHSPRLRSQAETESSQGSGDLESPASFPASCHSASAPDYSAAEIAAYTQEGAEEEAPAEPRADLLQAAARFRRAEVAGPPAALSASLASAANAGARAGQQLEDGNEVDHQNLEMMLMMLTPLVAEDGDVSAQAGTPSHASAEAKTAAAAALTGAQKRVNAERADAAPSQEPTGRSLAGNQGEPESSVDACIEAAAGLPEASLEKGGPSPSLAKAPTLFGTQEGRVCKSTSPSRGLGCVESKRSVAWVSADSHEAGAEAPGAVAHAPQPAQAYSPEVSAAASALSRVPSSSPELGGLRVPSRSAAGLFSSPFGLHASAAASSVPQGRAQAGAAAGAVDPVAIPQQLLVDLQLLLLLLFEHVCQLLPPLKRQDEGQFYAWHVQRLAAKAQATLFHYADIMAPLCTSSLFAPSSRPARRSSGSGAAAAYGSACGLQAVDDVEGAAHKSGGEAAAPQETADAALEALELCAQGRGNDKSAGWSLLALLLLQGLPANATIFLSVSKCPVGSFLKVVGALERAYSLYKMVHGAGGETSSTPGGTETTARGGDSPVEQAFGTVDAEAPWQDRADGVRSSKSPSLASNSPSSGTQGRGGLQAPRACRLERFQAPRGESSVRDWGSQIPEQAPAAGGAGGIPGTAPAGTAPCGAGGCESAAGAQEEEVLATLLDRQSLLQQSEFAAELARRGAGLKSACAKEVYPGCSAAMGKGSFFLPPATEGPEPSLDRFCREALQARGDAMSEGCGAPLFGHSRTKRSSREAGGTGDSHAQLAGSGTAIVGAAAAVCGKKNPGSGCRRNQKKAGSGAGVVSPAVTTQGAQEMRRCTSSGGAGSCPSSGVEVSLGDNSSRGVGAGGDLYLSASVNKRRHPSVQAEILKNCCTETLAERGTRLLDEVLQKLQNGGLQASPQAAWSPARDDRAGPSESERRRASDSSRSSSSGSQDDEPSNTGIRKNRKSSAYAPAVPGAVGGELLSDAATARPWGGAEGAAAGREPPVKYRRTLSGAEAGAGSPAREASCEEQLLTLLRNASPVCVKGELAAHGLTAVSPSKTNLPVALESGRSVCGGPLSELTEKDVLGGNKVGADADFHKSVAPSAKGAAASRGAECKKHGVQPTGSLSGEALLSQGLRGAAALAGPDPAVAASLKSNPGGALPGLLLGRGTPGAVGSSAASSGGGAAKGNGGRTLARGPAEEVGPAAGGAQGIAGTAAAMAAAGQDETMRGVFFNRSLNRWVCTWSRNGKEYQRSWSAGKYGYEAARQLARQCRLEKLLSGEAHTLQKGMAAVFKAPVGAAAPLPTPTPVNLPSPPAGVSAPPAGARAAGGRAHKAADAAAQLLPPSERTSPAAQAQLAAAAEGGGQRAADLQAGPHRGAGAVSLEALVESANLASPGSDALSLDKCCRLLLEQELAVALGDVRALCVEATVAKGGEEREKRAAEVREEGLLDSLMAIQADGAGVGGRSGVPEGKSAPTAGAPAGAAGLGQMVMFMNACVDREACFRASGTSSSSGLAPGGSDFVFPCNGAAAQTEQFAFHELA</sequence>
<dbReference type="OrthoDB" id="332565at2759"/>
<evidence type="ECO:0000256" key="1">
    <source>
        <dbReference type="ARBA" id="ARBA00004123"/>
    </source>
</evidence>
<dbReference type="GO" id="GO:0003700">
    <property type="term" value="F:DNA-binding transcription factor activity"/>
    <property type="evidence" value="ECO:0007669"/>
    <property type="project" value="InterPro"/>
</dbReference>
<evidence type="ECO:0000259" key="7">
    <source>
        <dbReference type="Pfam" id="PF00847"/>
    </source>
</evidence>
<dbReference type="Proteomes" id="UP000224006">
    <property type="component" value="Chromosome II"/>
</dbReference>
<feature type="compositionally biased region" description="Low complexity" evidence="6">
    <location>
        <begin position="1530"/>
        <end position="1544"/>
    </location>
</feature>
<feature type="region of interest" description="Disordered" evidence="6">
    <location>
        <begin position="1013"/>
        <end position="1071"/>
    </location>
</feature>
<feature type="region of interest" description="Disordered" evidence="6">
    <location>
        <begin position="1125"/>
        <end position="1184"/>
    </location>
</feature>
<evidence type="ECO:0000256" key="3">
    <source>
        <dbReference type="ARBA" id="ARBA00023125"/>
    </source>
</evidence>
<evidence type="ECO:0000256" key="5">
    <source>
        <dbReference type="ARBA" id="ARBA00023242"/>
    </source>
</evidence>
<dbReference type="KEGG" id="bbes:BESB_034810"/>
<dbReference type="EMBL" id="NWUJ01000002">
    <property type="protein sequence ID" value="PFH37023.1"/>
    <property type="molecule type" value="Genomic_DNA"/>
</dbReference>
<keyword evidence="5" id="KW-0539">Nucleus</keyword>
<keyword evidence="2" id="KW-0805">Transcription regulation</keyword>
<reference evidence="8 9" key="1">
    <citation type="submission" date="2017-09" db="EMBL/GenBank/DDBJ databases">
        <title>Genome sequencing of Besnoitia besnoiti strain Bb-Ger1.</title>
        <authorList>
            <person name="Schares G."/>
            <person name="Venepally P."/>
            <person name="Lorenzi H.A."/>
        </authorList>
    </citation>
    <scope>NUCLEOTIDE SEQUENCE [LARGE SCALE GENOMIC DNA]</scope>
    <source>
        <strain evidence="8 9">Bb-Ger1</strain>
    </source>
</reference>
<keyword evidence="9" id="KW-1185">Reference proteome</keyword>
<feature type="compositionally biased region" description="Low complexity" evidence="6">
    <location>
        <begin position="1409"/>
        <end position="1418"/>
    </location>
</feature>
<dbReference type="Gene3D" id="1.20.5.2050">
    <property type="match status" value="1"/>
</dbReference>
<protein>
    <submittedName>
        <fullName evidence="8">AP2 domain transcription factor AP2X-9</fullName>
    </submittedName>
</protein>
<feature type="compositionally biased region" description="Low complexity" evidence="6">
    <location>
        <begin position="367"/>
        <end position="382"/>
    </location>
</feature>
<dbReference type="GO" id="GO:0005634">
    <property type="term" value="C:nucleus"/>
    <property type="evidence" value="ECO:0007669"/>
    <property type="project" value="UniProtKB-SubCell"/>
</dbReference>
<evidence type="ECO:0000256" key="4">
    <source>
        <dbReference type="ARBA" id="ARBA00023163"/>
    </source>
</evidence>
<feature type="region of interest" description="Disordered" evidence="6">
    <location>
        <begin position="834"/>
        <end position="862"/>
    </location>
</feature>
<feature type="region of interest" description="Disordered" evidence="6">
    <location>
        <begin position="215"/>
        <end position="262"/>
    </location>
</feature>
<feature type="compositionally biased region" description="Low complexity" evidence="6">
    <location>
        <begin position="758"/>
        <end position="770"/>
    </location>
</feature>
<dbReference type="VEuPathDB" id="ToxoDB:BESB_034810"/>
<feature type="region of interest" description="Disordered" evidence="6">
    <location>
        <begin position="357"/>
        <end position="414"/>
    </location>
</feature>
<feature type="region of interest" description="Disordered" evidence="6">
    <location>
        <begin position="967"/>
        <end position="992"/>
    </location>
</feature>
<accession>A0A2A9MMJ7</accession>
<dbReference type="RefSeq" id="XP_029221032.1">
    <property type="nucleotide sequence ID" value="XM_029362067.1"/>
</dbReference>
<dbReference type="GeneID" id="40308462"/>
<feature type="compositionally biased region" description="Pro residues" evidence="6">
    <location>
        <begin position="1519"/>
        <end position="1529"/>
    </location>
</feature>
<name>A0A2A9MMJ7_BESBE</name>
<dbReference type="Pfam" id="PF00847">
    <property type="entry name" value="AP2"/>
    <property type="match status" value="1"/>
</dbReference>
<dbReference type="InterPro" id="IPR001471">
    <property type="entry name" value="AP2/ERF_dom"/>
</dbReference>